<dbReference type="GO" id="GO:0004867">
    <property type="term" value="F:serine-type endopeptidase inhibitor activity"/>
    <property type="evidence" value="ECO:0007669"/>
    <property type="project" value="InterPro"/>
</dbReference>
<keyword evidence="2" id="KW-1185">Reference proteome</keyword>
<dbReference type="PROSITE" id="PS50279">
    <property type="entry name" value="BPTI_KUNITZ_2"/>
    <property type="match status" value="1"/>
</dbReference>
<evidence type="ECO:0000313" key="2">
    <source>
        <dbReference type="Proteomes" id="UP000887564"/>
    </source>
</evidence>
<dbReference type="InterPro" id="IPR002223">
    <property type="entry name" value="Kunitz_BPTI"/>
</dbReference>
<name>A0A914RN46_PAREQ</name>
<dbReference type="Pfam" id="PF00014">
    <property type="entry name" value="Kunitz_BPTI"/>
    <property type="match status" value="1"/>
</dbReference>
<proteinExistence type="predicted"/>
<feature type="domain" description="BPTI/Kunitz inhibitor" evidence="1">
    <location>
        <begin position="27"/>
        <end position="75"/>
    </location>
</feature>
<accession>A0A914RN46</accession>
<dbReference type="Gene3D" id="4.10.410.10">
    <property type="entry name" value="Pancreatic trypsin inhibitor Kunitz domain"/>
    <property type="match status" value="1"/>
</dbReference>
<organism evidence="2 3">
    <name type="scientific">Parascaris equorum</name>
    <name type="common">Equine roundworm</name>
    <dbReference type="NCBI Taxonomy" id="6256"/>
    <lineage>
        <taxon>Eukaryota</taxon>
        <taxon>Metazoa</taxon>
        <taxon>Ecdysozoa</taxon>
        <taxon>Nematoda</taxon>
        <taxon>Chromadorea</taxon>
        <taxon>Rhabditida</taxon>
        <taxon>Spirurina</taxon>
        <taxon>Ascaridomorpha</taxon>
        <taxon>Ascaridoidea</taxon>
        <taxon>Ascarididae</taxon>
        <taxon>Parascaris</taxon>
    </lineage>
</organism>
<dbReference type="SMART" id="SM00131">
    <property type="entry name" value="KU"/>
    <property type="match status" value="1"/>
</dbReference>
<evidence type="ECO:0000259" key="1">
    <source>
        <dbReference type="PROSITE" id="PS50279"/>
    </source>
</evidence>
<reference evidence="3" key="1">
    <citation type="submission" date="2022-11" db="UniProtKB">
        <authorList>
            <consortium name="WormBaseParasite"/>
        </authorList>
    </citation>
    <scope>IDENTIFICATION</scope>
</reference>
<evidence type="ECO:0000313" key="3">
    <source>
        <dbReference type="WBParaSite" id="PEQ_0000623701-mRNA-1"/>
    </source>
</evidence>
<dbReference type="WBParaSite" id="PEQ_0000623701-mRNA-1">
    <property type="protein sequence ID" value="PEQ_0000623701-mRNA-1"/>
    <property type="gene ID" value="PEQ_0000623701"/>
</dbReference>
<sequence length="153" mass="16896">IAWTVYLDFVTCLDAQNDNDIPILVRETGTENCEKPVPGTYFYYDSKVGVCQPFYYFGCGETNGFKSAEECRLACKGATDSRRSIAISKCKSKAPAARESSGKYIECGSCPGGYVCDADLCCPTREYLCMLPYDGNANNFLTYNDCTAFCKNN</sequence>
<dbReference type="Proteomes" id="UP000887564">
    <property type="component" value="Unplaced"/>
</dbReference>
<dbReference type="AlphaFoldDB" id="A0A914RN46"/>
<dbReference type="InterPro" id="IPR036880">
    <property type="entry name" value="Kunitz_BPTI_sf"/>
</dbReference>
<protein>
    <submittedName>
        <fullName evidence="3">BPTI/Kunitz inhibitor domain-containing protein</fullName>
    </submittedName>
</protein>
<dbReference type="CDD" id="cd00109">
    <property type="entry name" value="Kunitz-type"/>
    <property type="match status" value="1"/>
</dbReference>
<dbReference type="SUPFAM" id="SSF57362">
    <property type="entry name" value="BPTI-like"/>
    <property type="match status" value="1"/>
</dbReference>